<reference evidence="1 2" key="1">
    <citation type="submission" date="2024-01" db="EMBL/GenBank/DDBJ databases">
        <title>The complete chloroplast genome sequence of Lithospermum erythrorhizon: insights into the phylogenetic relationship among Boraginaceae species and the maternal lineages of purple gromwells.</title>
        <authorList>
            <person name="Okada T."/>
            <person name="Watanabe K."/>
        </authorList>
    </citation>
    <scope>NUCLEOTIDE SEQUENCE [LARGE SCALE GENOMIC DNA]</scope>
</reference>
<keyword evidence="2" id="KW-1185">Reference proteome</keyword>
<dbReference type="InterPro" id="IPR043502">
    <property type="entry name" value="DNA/RNA_pol_sf"/>
</dbReference>
<dbReference type="Gene3D" id="3.30.70.270">
    <property type="match status" value="1"/>
</dbReference>
<sequence>MCTNFNRINKACPKDCYPLPNIDRLVNSSAGYKLVDFLDAFLGYHQTFMVEEDVEKTEFVTKYASIVGRSWPSG</sequence>
<gene>
    <name evidence="1" type="ORF">LIER_19774</name>
</gene>
<comment type="caution">
    <text evidence="1">The sequence shown here is derived from an EMBL/GenBank/DDBJ whole genome shotgun (WGS) entry which is preliminary data.</text>
</comment>
<dbReference type="InterPro" id="IPR053134">
    <property type="entry name" value="RNA-dir_DNA_polymerase"/>
</dbReference>
<protein>
    <recommendedName>
        <fullName evidence="3">RNA-directed DNA polymerase like</fullName>
    </recommendedName>
</protein>
<evidence type="ECO:0000313" key="1">
    <source>
        <dbReference type="EMBL" id="GAA0164048.1"/>
    </source>
</evidence>
<dbReference type="AlphaFoldDB" id="A0AAV3QK31"/>
<dbReference type="PANTHER" id="PTHR24559:SF444">
    <property type="entry name" value="REVERSE TRANSCRIPTASE DOMAIN-CONTAINING PROTEIN"/>
    <property type="match status" value="1"/>
</dbReference>
<dbReference type="InterPro" id="IPR043128">
    <property type="entry name" value="Rev_trsase/Diguanyl_cyclase"/>
</dbReference>
<evidence type="ECO:0008006" key="3">
    <source>
        <dbReference type="Google" id="ProtNLM"/>
    </source>
</evidence>
<evidence type="ECO:0000313" key="2">
    <source>
        <dbReference type="Proteomes" id="UP001454036"/>
    </source>
</evidence>
<dbReference type="Proteomes" id="UP001454036">
    <property type="component" value="Unassembled WGS sequence"/>
</dbReference>
<accession>A0AAV3QK31</accession>
<dbReference type="PANTHER" id="PTHR24559">
    <property type="entry name" value="TRANSPOSON TY3-I GAG-POL POLYPROTEIN"/>
    <property type="match status" value="1"/>
</dbReference>
<dbReference type="EMBL" id="BAABME010004937">
    <property type="protein sequence ID" value="GAA0164048.1"/>
    <property type="molecule type" value="Genomic_DNA"/>
</dbReference>
<dbReference type="SUPFAM" id="SSF56672">
    <property type="entry name" value="DNA/RNA polymerases"/>
    <property type="match status" value="1"/>
</dbReference>
<proteinExistence type="predicted"/>
<organism evidence="1 2">
    <name type="scientific">Lithospermum erythrorhizon</name>
    <name type="common">Purple gromwell</name>
    <name type="synonym">Lithospermum officinale var. erythrorhizon</name>
    <dbReference type="NCBI Taxonomy" id="34254"/>
    <lineage>
        <taxon>Eukaryota</taxon>
        <taxon>Viridiplantae</taxon>
        <taxon>Streptophyta</taxon>
        <taxon>Embryophyta</taxon>
        <taxon>Tracheophyta</taxon>
        <taxon>Spermatophyta</taxon>
        <taxon>Magnoliopsida</taxon>
        <taxon>eudicotyledons</taxon>
        <taxon>Gunneridae</taxon>
        <taxon>Pentapetalae</taxon>
        <taxon>asterids</taxon>
        <taxon>lamiids</taxon>
        <taxon>Boraginales</taxon>
        <taxon>Boraginaceae</taxon>
        <taxon>Boraginoideae</taxon>
        <taxon>Lithospermeae</taxon>
        <taxon>Lithospermum</taxon>
    </lineage>
</organism>
<name>A0AAV3QK31_LITER</name>